<dbReference type="OrthoDB" id="7428016at2"/>
<gene>
    <name evidence="1" type="ORF">EZ242_02295</name>
</gene>
<reference evidence="1 2" key="1">
    <citation type="submission" date="2019-03" db="EMBL/GenBank/DDBJ databases">
        <title>Ramlibacter rhizophilus CCTCC AB2015357, whole genome shotgun sequence.</title>
        <authorList>
            <person name="Zhang X."/>
            <person name="Feng G."/>
            <person name="Zhu H."/>
        </authorList>
    </citation>
    <scope>NUCLEOTIDE SEQUENCE [LARGE SCALE GENOMIC DNA]</scope>
    <source>
        <strain evidence="1 2">CCTCC AB2015357</strain>
    </source>
</reference>
<dbReference type="EMBL" id="SMLL01000001">
    <property type="protein sequence ID" value="TFZ04600.1"/>
    <property type="molecule type" value="Genomic_DNA"/>
</dbReference>
<name>A0A4Z0C2A0_9BURK</name>
<keyword evidence="2" id="KW-1185">Reference proteome</keyword>
<proteinExistence type="predicted"/>
<protein>
    <recommendedName>
        <fullName evidence="3">SRPBCC family protein</fullName>
    </recommendedName>
</protein>
<organism evidence="1 2">
    <name type="scientific">Ramlibacter rhizophilus</name>
    <dbReference type="NCBI Taxonomy" id="1781167"/>
    <lineage>
        <taxon>Bacteria</taxon>
        <taxon>Pseudomonadati</taxon>
        <taxon>Pseudomonadota</taxon>
        <taxon>Betaproteobacteria</taxon>
        <taxon>Burkholderiales</taxon>
        <taxon>Comamonadaceae</taxon>
        <taxon>Ramlibacter</taxon>
    </lineage>
</organism>
<evidence type="ECO:0008006" key="3">
    <source>
        <dbReference type="Google" id="ProtNLM"/>
    </source>
</evidence>
<accession>A0A4Z0C2A0</accession>
<sequence length="160" mass="18149">MKAWIVELETRLPARAAEVVALAKTSDQLLRVAAPLVKFRAASPPELPRIWEPGTYWVRLSLFGWIPMGKQAIVISYPASPAGIFALRDDGHSALVARWDHLITIQDAGRDCVYRDRVSIEAGWRTPFVWAFASLFYRHRQWRWRKLLAERRPVSAGGGA</sequence>
<comment type="caution">
    <text evidence="1">The sequence shown here is derived from an EMBL/GenBank/DDBJ whole genome shotgun (WGS) entry which is preliminary data.</text>
</comment>
<dbReference type="AlphaFoldDB" id="A0A4Z0C2A0"/>
<evidence type="ECO:0000313" key="2">
    <source>
        <dbReference type="Proteomes" id="UP000297564"/>
    </source>
</evidence>
<dbReference type="Proteomes" id="UP000297564">
    <property type="component" value="Unassembled WGS sequence"/>
</dbReference>
<dbReference type="RefSeq" id="WP_135283482.1">
    <property type="nucleotide sequence ID" value="NZ_SMLL01000001.1"/>
</dbReference>
<evidence type="ECO:0000313" key="1">
    <source>
        <dbReference type="EMBL" id="TFZ04600.1"/>
    </source>
</evidence>